<dbReference type="RefSeq" id="WP_126401948.1">
    <property type="nucleotide sequence ID" value="NZ_AP018907.1"/>
</dbReference>
<sequence>MTFTTSHICKAFNLNPVSLRRWMNDPNYPLRVEARSEESAGWRRFNMADAVRISLVSRLINNHSVESWNAVYAVNSIYDLISIKVPEFLAAAQANGNWFQEQTCFVMFFRMDDDPAFHRVFDTIDGLVEAATNRSISGTILFELWSETLRAASNLQTVPPEAQQDLGE</sequence>
<dbReference type="KEGG" id="blag:BLTE_35940"/>
<dbReference type="Proteomes" id="UP000266934">
    <property type="component" value="Chromosome"/>
</dbReference>
<keyword evidence="2" id="KW-1185">Reference proteome</keyword>
<evidence type="ECO:0000313" key="1">
    <source>
        <dbReference type="EMBL" id="BBF94909.1"/>
    </source>
</evidence>
<accession>A0A348G5S6</accession>
<protein>
    <submittedName>
        <fullName evidence="1">Uncharacterized protein</fullName>
    </submittedName>
</protein>
<gene>
    <name evidence="1" type="ORF">BLTE_35940</name>
</gene>
<name>A0A348G5S6_9HYPH</name>
<evidence type="ECO:0000313" key="2">
    <source>
        <dbReference type="Proteomes" id="UP000266934"/>
    </source>
</evidence>
<proteinExistence type="predicted"/>
<organism evidence="1 2">
    <name type="scientific">Blastochloris tepida</name>
    <dbReference type="NCBI Taxonomy" id="2233851"/>
    <lineage>
        <taxon>Bacteria</taxon>
        <taxon>Pseudomonadati</taxon>
        <taxon>Pseudomonadota</taxon>
        <taxon>Alphaproteobacteria</taxon>
        <taxon>Hyphomicrobiales</taxon>
        <taxon>Blastochloridaceae</taxon>
        <taxon>Blastochloris</taxon>
    </lineage>
</organism>
<dbReference type="EMBL" id="AP018907">
    <property type="protein sequence ID" value="BBF94909.1"/>
    <property type="molecule type" value="Genomic_DNA"/>
</dbReference>
<dbReference type="AlphaFoldDB" id="A0A348G5S6"/>
<reference evidence="1 2" key="1">
    <citation type="submission" date="2018-08" db="EMBL/GenBank/DDBJ databases">
        <title>Complete genome sequencing of Blastochloris tepida GI.</title>
        <authorList>
            <person name="Tsukatani Y."/>
            <person name="Mori H."/>
        </authorList>
    </citation>
    <scope>NUCLEOTIDE SEQUENCE [LARGE SCALE GENOMIC DNA]</scope>
    <source>
        <strain evidence="1 2">GI</strain>
    </source>
</reference>